<dbReference type="EMBL" id="BGZK01000647">
    <property type="protein sequence ID" value="GBP54437.1"/>
    <property type="molecule type" value="Genomic_DNA"/>
</dbReference>
<comment type="caution">
    <text evidence="1">The sequence shown here is derived from an EMBL/GenBank/DDBJ whole genome shotgun (WGS) entry which is preliminary data.</text>
</comment>
<gene>
    <name evidence="1" type="ORF">EVAR_35994_1</name>
</gene>
<accession>A0A4C1WWE1</accession>
<evidence type="ECO:0000313" key="1">
    <source>
        <dbReference type="EMBL" id="GBP54437.1"/>
    </source>
</evidence>
<name>A0A4C1WWE1_EUMVA</name>
<reference evidence="1 2" key="1">
    <citation type="journal article" date="2019" name="Commun. Biol.">
        <title>The bagworm genome reveals a unique fibroin gene that provides high tensile strength.</title>
        <authorList>
            <person name="Kono N."/>
            <person name="Nakamura H."/>
            <person name="Ohtoshi R."/>
            <person name="Tomita M."/>
            <person name="Numata K."/>
            <person name="Arakawa K."/>
        </authorList>
    </citation>
    <scope>NUCLEOTIDE SEQUENCE [LARGE SCALE GENOMIC DNA]</scope>
</reference>
<keyword evidence="2" id="KW-1185">Reference proteome</keyword>
<sequence>MNVAPAVNIGPSTRPRAVNDLTCDFRDLALPDATGQLSGVLKARDLPCGSTLKGNPSVRKVTGTLTRVGPICVSRRGSNPTSGRELNGDCSIVADPGIRKSVRAATTESRRFITHWRGCDVASL</sequence>
<dbReference type="Proteomes" id="UP000299102">
    <property type="component" value="Unassembled WGS sequence"/>
</dbReference>
<proteinExistence type="predicted"/>
<organism evidence="1 2">
    <name type="scientific">Eumeta variegata</name>
    <name type="common">Bagworm moth</name>
    <name type="synonym">Eumeta japonica</name>
    <dbReference type="NCBI Taxonomy" id="151549"/>
    <lineage>
        <taxon>Eukaryota</taxon>
        <taxon>Metazoa</taxon>
        <taxon>Ecdysozoa</taxon>
        <taxon>Arthropoda</taxon>
        <taxon>Hexapoda</taxon>
        <taxon>Insecta</taxon>
        <taxon>Pterygota</taxon>
        <taxon>Neoptera</taxon>
        <taxon>Endopterygota</taxon>
        <taxon>Lepidoptera</taxon>
        <taxon>Glossata</taxon>
        <taxon>Ditrysia</taxon>
        <taxon>Tineoidea</taxon>
        <taxon>Psychidae</taxon>
        <taxon>Oiketicinae</taxon>
        <taxon>Eumeta</taxon>
    </lineage>
</organism>
<protein>
    <submittedName>
        <fullName evidence="1">Uncharacterized protein</fullName>
    </submittedName>
</protein>
<evidence type="ECO:0000313" key="2">
    <source>
        <dbReference type="Proteomes" id="UP000299102"/>
    </source>
</evidence>
<dbReference type="AlphaFoldDB" id="A0A4C1WWE1"/>